<comment type="caution">
    <text evidence="7">The sequence shown here is derived from an EMBL/GenBank/DDBJ whole genome shotgun (WGS) entry which is preliminary data.</text>
</comment>
<evidence type="ECO:0000313" key="7">
    <source>
        <dbReference type="EMBL" id="TCB53350.1"/>
    </source>
</evidence>
<dbReference type="GO" id="GO:0046943">
    <property type="term" value="F:carboxylic acid transmembrane transporter activity"/>
    <property type="evidence" value="ECO:0007669"/>
    <property type="project" value="TreeGrafter"/>
</dbReference>
<evidence type="ECO:0000256" key="1">
    <source>
        <dbReference type="ARBA" id="ARBA00004141"/>
    </source>
</evidence>
<name>A0A4R0ECP8_9GAMM</name>
<feature type="domain" description="Major facilitator superfamily (MFS) profile" evidence="6">
    <location>
        <begin position="22"/>
        <end position="433"/>
    </location>
</feature>
<dbReference type="AlphaFoldDB" id="A0A4R0ECP8"/>
<keyword evidence="4 5" id="KW-0472">Membrane</keyword>
<dbReference type="Gene3D" id="1.20.1250.20">
    <property type="entry name" value="MFS general substrate transporter like domains"/>
    <property type="match status" value="1"/>
</dbReference>
<comment type="subcellular location">
    <subcellularLocation>
        <location evidence="1">Membrane</location>
        <topology evidence="1">Multi-pass membrane protein</topology>
    </subcellularLocation>
</comment>
<evidence type="ECO:0000256" key="4">
    <source>
        <dbReference type="ARBA" id="ARBA00023136"/>
    </source>
</evidence>
<feature type="transmembrane region" description="Helical" evidence="5">
    <location>
        <begin position="343"/>
        <end position="366"/>
    </location>
</feature>
<dbReference type="OrthoDB" id="7066727at2"/>
<evidence type="ECO:0000259" key="6">
    <source>
        <dbReference type="PROSITE" id="PS50850"/>
    </source>
</evidence>
<evidence type="ECO:0000313" key="8">
    <source>
        <dbReference type="Proteomes" id="UP000291380"/>
    </source>
</evidence>
<dbReference type="GO" id="GO:0005886">
    <property type="term" value="C:plasma membrane"/>
    <property type="evidence" value="ECO:0007669"/>
    <property type="project" value="TreeGrafter"/>
</dbReference>
<dbReference type="InterPro" id="IPR020846">
    <property type="entry name" value="MFS_dom"/>
</dbReference>
<protein>
    <submittedName>
        <fullName evidence="7">MFS transporter</fullName>
    </submittedName>
</protein>
<feature type="transmembrane region" description="Helical" evidence="5">
    <location>
        <begin position="319"/>
        <end position="337"/>
    </location>
</feature>
<reference evidence="7 8" key="1">
    <citation type="submission" date="2019-02" db="EMBL/GenBank/DDBJ databases">
        <title>High diversity of culturable Acinetobacter species in natural soil and water ecosystems.</title>
        <authorList>
            <person name="Radolfova-Krizova L."/>
            <person name="Nemec A."/>
        </authorList>
    </citation>
    <scope>NUCLEOTIDE SEQUENCE [LARGE SCALE GENOMIC DNA]</scope>
    <source>
        <strain evidence="7 8">ANC 4281</strain>
    </source>
</reference>
<accession>A0A4R0ECP8</accession>
<dbReference type="Proteomes" id="UP000291380">
    <property type="component" value="Unassembled WGS sequence"/>
</dbReference>
<dbReference type="EMBL" id="SJOA01000046">
    <property type="protein sequence ID" value="TCB53350.1"/>
    <property type="molecule type" value="Genomic_DNA"/>
</dbReference>
<dbReference type="InterPro" id="IPR036259">
    <property type="entry name" value="MFS_trans_sf"/>
</dbReference>
<feature type="transmembrane region" description="Helical" evidence="5">
    <location>
        <begin position="22"/>
        <end position="47"/>
    </location>
</feature>
<feature type="transmembrane region" description="Helical" evidence="5">
    <location>
        <begin position="378"/>
        <end position="405"/>
    </location>
</feature>
<evidence type="ECO:0000256" key="3">
    <source>
        <dbReference type="ARBA" id="ARBA00022989"/>
    </source>
</evidence>
<dbReference type="CDD" id="cd17365">
    <property type="entry name" value="MFS_PcaK_like"/>
    <property type="match status" value="1"/>
</dbReference>
<dbReference type="InterPro" id="IPR011701">
    <property type="entry name" value="MFS"/>
</dbReference>
<dbReference type="RefSeq" id="WP_131272272.1">
    <property type="nucleotide sequence ID" value="NZ_SJOA01000046.1"/>
</dbReference>
<proteinExistence type="predicted"/>
<feature type="transmembrane region" description="Helical" evidence="5">
    <location>
        <begin position="291"/>
        <end position="312"/>
    </location>
</feature>
<keyword evidence="3 5" id="KW-1133">Transmembrane helix</keyword>
<dbReference type="PANTHER" id="PTHR23508">
    <property type="entry name" value="CARBOXYLIC ACID TRANSPORTER PROTEIN HOMOLOG"/>
    <property type="match status" value="1"/>
</dbReference>
<feature type="transmembrane region" description="Helical" evidence="5">
    <location>
        <begin position="411"/>
        <end position="429"/>
    </location>
</feature>
<feature type="transmembrane region" description="Helical" evidence="5">
    <location>
        <begin position="110"/>
        <end position="130"/>
    </location>
</feature>
<sequence>MQYIDVQKNIDESKFNFFNFKVLFWCFLIILIDGYDVAIAGVAIPSIMENMGVSAVTAGFMASSALFGMMFGGIFMGSISEKIGRRWSLSICIFLFSVFTAAAGMCDDPYTFSLMRFLAGIGIGGVQPNITAHMTEYAPKKIRSMMTAIMFSGYALGAVCAAVLGKQFILQFGWQVVFYAAALPVILIPFIIKFMPDSMLYMQKKNDRKSLEKALMAINPKLDLSKPYTLKLTEKEQTSSAPVIQLFQNGRALSTVMFWISITTGLFMVYALSTWLTKLMAMSGYSLGSSLSFVIALNIGAIFGSIFCGWLADRFQIKWVVVSMFAFGSIFLYMMTLNLPTHLLYILISLVGSCTTGAQIIAYAFCGQFYPSHIRSTGIGFATGIGRLGAILAPVIIGIIVNLQLPLEQNFMVIALAGLIGTVALCFIMPQQKTALKTATV</sequence>
<organism evidence="7 8">
    <name type="scientific">Acinetobacter terrae</name>
    <dbReference type="NCBI Taxonomy" id="2731247"/>
    <lineage>
        <taxon>Bacteria</taxon>
        <taxon>Pseudomonadati</taxon>
        <taxon>Pseudomonadota</taxon>
        <taxon>Gammaproteobacteria</taxon>
        <taxon>Moraxellales</taxon>
        <taxon>Moraxellaceae</taxon>
        <taxon>Acinetobacter</taxon>
        <taxon>Acinetobacter Taxon 24</taxon>
    </lineage>
</organism>
<dbReference type="PANTHER" id="PTHR23508:SF10">
    <property type="entry name" value="CARBOXYLIC ACID TRANSPORTER PROTEIN HOMOLOG"/>
    <property type="match status" value="1"/>
</dbReference>
<dbReference type="PROSITE" id="PS50850">
    <property type="entry name" value="MFS"/>
    <property type="match status" value="1"/>
</dbReference>
<keyword evidence="2 5" id="KW-0812">Transmembrane</keyword>
<feature type="transmembrane region" description="Helical" evidence="5">
    <location>
        <begin position="87"/>
        <end position="104"/>
    </location>
</feature>
<feature type="transmembrane region" description="Helical" evidence="5">
    <location>
        <begin position="252"/>
        <end position="271"/>
    </location>
</feature>
<dbReference type="SUPFAM" id="SSF103473">
    <property type="entry name" value="MFS general substrate transporter"/>
    <property type="match status" value="1"/>
</dbReference>
<evidence type="ECO:0000256" key="2">
    <source>
        <dbReference type="ARBA" id="ARBA00022692"/>
    </source>
</evidence>
<feature type="transmembrane region" description="Helical" evidence="5">
    <location>
        <begin position="176"/>
        <end position="195"/>
    </location>
</feature>
<gene>
    <name evidence="7" type="ORF">E0H85_16835</name>
</gene>
<feature type="transmembrane region" description="Helical" evidence="5">
    <location>
        <begin position="142"/>
        <end position="164"/>
    </location>
</feature>
<feature type="transmembrane region" description="Helical" evidence="5">
    <location>
        <begin position="53"/>
        <end position="75"/>
    </location>
</feature>
<dbReference type="Pfam" id="PF07690">
    <property type="entry name" value="MFS_1"/>
    <property type="match status" value="2"/>
</dbReference>
<evidence type="ECO:0000256" key="5">
    <source>
        <dbReference type="SAM" id="Phobius"/>
    </source>
</evidence>